<keyword evidence="2" id="KW-1185">Reference proteome</keyword>
<name>M0UXL7_HORVV</name>
<evidence type="ECO:0000313" key="1">
    <source>
        <dbReference type="EnsemblPlants" id="HORVU.MOREX.r3.7HG0677540.1.CDS1"/>
    </source>
</evidence>
<dbReference type="EnsemblPlants" id="HORVU.MOREX.r3.7HG0677540.1">
    <property type="protein sequence ID" value="HORVU.MOREX.r3.7HG0677540.1.CDS1"/>
    <property type="gene ID" value="HORVU.MOREX.r3.7HG0677540"/>
</dbReference>
<dbReference type="Gramene" id="HORVU.MOREX.r3.7HG0677540.1">
    <property type="protein sequence ID" value="HORVU.MOREX.r3.7HG0677540.1.CDS1"/>
    <property type="gene ID" value="HORVU.MOREX.r3.7HG0677540"/>
</dbReference>
<evidence type="ECO:0000313" key="2">
    <source>
        <dbReference type="Proteomes" id="UP000011116"/>
    </source>
</evidence>
<dbReference type="PANTHER" id="PTHR45125">
    <property type="entry name" value="F21J9.4-RELATED"/>
    <property type="match status" value="1"/>
</dbReference>
<dbReference type="Gramene" id="HORVU.MOREX.r2.7HG0562870.1">
    <property type="protein sequence ID" value="HORVU.MOREX.r2.7HG0562870.1.CDS.1"/>
    <property type="gene ID" value="HORVU.MOREX.r2.7HG0562870"/>
</dbReference>
<dbReference type="PANTHER" id="PTHR45125:SF3">
    <property type="entry name" value="NO-APICAL-MERISTEM-ASSOCIATED CARBOXY-TERMINAL DOMAIN PROTEIN"/>
    <property type="match status" value="1"/>
</dbReference>
<dbReference type="AlphaFoldDB" id="M0UXL7"/>
<sequence length="172" mass="20011">MMSCCMMRGRSYLDFVGMRQVGSLFWQNMCASFLEQKHLTLYDAHVIHDRDMKSLAQRWYAISNAVMKFRGAVAQVETMWPSRSSTMDIISFASCCSICWFIDSLNVSSSCIARMHCRGVVMYHRSEGRQFTFIHCWMKLKGNTVWEDLCQVSLNLESMNSKNLLNIRLSRM</sequence>
<reference evidence="1" key="3">
    <citation type="submission" date="2022-01" db="UniProtKB">
        <authorList>
            <consortium name="EnsemblPlants"/>
        </authorList>
    </citation>
    <scope>IDENTIFICATION</scope>
    <source>
        <strain evidence="1">subsp. vulgare</strain>
    </source>
</reference>
<dbReference type="InParanoid" id="M0UXL7"/>
<protein>
    <submittedName>
        <fullName evidence="1">Uncharacterized protein</fullName>
    </submittedName>
</protein>
<proteinExistence type="predicted"/>
<dbReference type="PaxDb" id="4513-MLOC_15415.1"/>
<reference evidence="2" key="1">
    <citation type="journal article" date="2012" name="Nature">
        <title>A physical, genetic and functional sequence assembly of the barley genome.</title>
        <authorList>
            <consortium name="The International Barley Genome Sequencing Consortium"/>
            <person name="Mayer K.F."/>
            <person name="Waugh R."/>
            <person name="Brown J.W."/>
            <person name="Schulman A."/>
            <person name="Langridge P."/>
            <person name="Platzer M."/>
            <person name="Fincher G.B."/>
            <person name="Muehlbauer G.J."/>
            <person name="Sato K."/>
            <person name="Close T.J."/>
            <person name="Wise R.P."/>
            <person name="Stein N."/>
        </authorList>
    </citation>
    <scope>NUCLEOTIDE SEQUENCE [LARGE SCALE GENOMIC DNA]</scope>
    <source>
        <strain evidence="2">cv. Morex</strain>
    </source>
</reference>
<reference evidence="1" key="2">
    <citation type="submission" date="2020-10" db="EMBL/GenBank/DDBJ databases">
        <authorList>
            <person name="Scholz U."/>
            <person name="Mascher M."/>
            <person name="Fiebig A."/>
        </authorList>
    </citation>
    <scope>NUCLEOTIDE SEQUENCE [LARGE SCALE GENOMIC DNA]</scope>
    <source>
        <strain evidence="1">cv. Morex</strain>
    </source>
</reference>
<accession>M0UXL7</accession>
<organism evidence="1 2">
    <name type="scientific">Hordeum vulgare subsp. vulgare</name>
    <name type="common">Domesticated barley</name>
    <dbReference type="NCBI Taxonomy" id="112509"/>
    <lineage>
        <taxon>Eukaryota</taxon>
        <taxon>Viridiplantae</taxon>
        <taxon>Streptophyta</taxon>
        <taxon>Embryophyta</taxon>
        <taxon>Tracheophyta</taxon>
        <taxon>Spermatophyta</taxon>
        <taxon>Magnoliopsida</taxon>
        <taxon>Liliopsida</taxon>
        <taxon>Poales</taxon>
        <taxon>Poaceae</taxon>
        <taxon>BOP clade</taxon>
        <taxon>Pooideae</taxon>
        <taxon>Triticodae</taxon>
        <taxon>Triticeae</taxon>
        <taxon>Hordeinae</taxon>
        <taxon>Hordeum</taxon>
    </lineage>
</organism>
<dbReference type="Proteomes" id="UP000011116">
    <property type="component" value="Chromosome 7H"/>
</dbReference>